<protein>
    <submittedName>
        <fullName evidence="3">Secreted RxLR effector protein 78-like</fullName>
    </submittedName>
</protein>
<dbReference type="Proteomes" id="UP000694888">
    <property type="component" value="Unplaced"/>
</dbReference>
<dbReference type="PANTHER" id="PTHR47027:SF25">
    <property type="entry name" value="REVERSE TRANSCRIPTASE DOMAIN-CONTAINING PROTEIN"/>
    <property type="match status" value="1"/>
</dbReference>
<accession>A0ABM1W4B7</accession>
<dbReference type="InterPro" id="IPR000477">
    <property type="entry name" value="RT_dom"/>
</dbReference>
<sequence length="126" mass="13988">MGSDGEKAFDQVNRNKLWKILEQYEIKGQLQDTIKAIHANSRSAVCITSGTSDWFPVTAGVRQGCSLSPLLFVIYIDQITKEANPDPEALNEVMFANDFAMMNNRTQLQEHMNQLNAPKPTSSGGI</sequence>
<dbReference type="Pfam" id="PF00078">
    <property type="entry name" value="RVT_1"/>
    <property type="match status" value="1"/>
</dbReference>
<organism evidence="2 3">
    <name type="scientific">Aplysia californica</name>
    <name type="common">California sea hare</name>
    <dbReference type="NCBI Taxonomy" id="6500"/>
    <lineage>
        <taxon>Eukaryota</taxon>
        <taxon>Metazoa</taxon>
        <taxon>Spiralia</taxon>
        <taxon>Lophotrochozoa</taxon>
        <taxon>Mollusca</taxon>
        <taxon>Gastropoda</taxon>
        <taxon>Heterobranchia</taxon>
        <taxon>Euthyneura</taxon>
        <taxon>Tectipleura</taxon>
        <taxon>Aplysiida</taxon>
        <taxon>Aplysioidea</taxon>
        <taxon>Aplysiidae</taxon>
        <taxon>Aplysia</taxon>
    </lineage>
</organism>
<evidence type="ECO:0000313" key="2">
    <source>
        <dbReference type="Proteomes" id="UP000694888"/>
    </source>
</evidence>
<gene>
    <name evidence="3" type="primary">LOC118479039</name>
</gene>
<dbReference type="RefSeq" id="XP_035829510.1">
    <property type="nucleotide sequence ID" value="XM_035973617.1"/>
</dbReference>
<feature type="domain" description="Reverse transcriptase" evidence="1">
    <location>
        <begin position="1"/>
        <end position="126"/>
    </location>
</feature>
<evidence type="ECO:0000259" key="1">
    <source>
        <dbReference type="PROSITE" id="PS50878"/>
    </source>
</evidence>
<evidence type="ECO:0000313" key="3">
    <source>
        <dbReference type="RefSeq" id="XP_035829510.1"/>
    </source>
</evidence>
<proteinExistence type="predicted"/>
<keyword evidence="2" id="KW-1185">Reference proteome</keyword>
<dbReference type="PROSITE" id="PS50878">
    <property type="entry name" value="RT_POL"/>
    <property type="match status" value="1"/>
</dbReference>
<dbReference type="PANTHER" id="PTHR47027">
    <property type="entry name" value="REVERSE TRANSCRIPTASE DOMAIN-CONTAINING PROTEIN"/>
    <property type="match status" value="1"/>
</dbReference>
<reference evidence="3" key="1">
    <citation type="submission" date="2025-08" db="UniProtKB">
        <authorList>
            <consortium name="RefSeq"/>
        </authorList>
    </citation>
    <scope>IDENTIFICATION</scope>
</reference>
<name>A0ABM1W4B7_APLCA</name>
<dbReference type="GeneID" id="118479039"/>